<dbReference type="Pfam" id="PF02597">
    <property type="entry name" value="ThiS"/>
    <property type="match status" value="1"/>
</dbReference>
<dbReference type="InterPro" id="IPR003749">
    <property type="entry name" value="ThiS/MoaD-like"/>
</dbReference>
<comment type="caution">
    <text evidence="1">The sequence shown here is derived from an EMBL/GenBank/DDBJ whole genome shotgun (WGS) entry which is preliminary data.</text>
</comment>
<dbReference type="InterPro" id="IPR012675">
    <property type="entry name" value="Beta-grasp_dom_sf"/>
</dbReference>
<evidence type="ECO:0000313" key="1">
    <source>
        <dbReference type="EMBL" id="KKN57503.1"/>
    </source>
</evidence>
<reference evidence="1" key="1">
    <citation type="journal article" date="2015" name="Nature">
        <title>Complex archaea that bridge the gap between prokaryotes and eukaryotes.</title>
        <authorList>
            <person name="Spang A."/>
            <person name="Saw J.H."/>
            <person name="Jorgensen S.L."/>
            <person name="Zaremba-Niedzwiedzka K."/>
            <person name="Martijn J."/>
            <person name="Lind A.E."/>
            <person name="van Eijk R."/>
            <person name="Schleper C."/>
            <person name="Guy L."/>
            <person name="Ettema T.J."/>
        </authorList>
    </citation>
    <scope>NUCLEOTIDE SEQUENCE</scope>
</reference>
<sequence length="72" mass="7959">MFIIKQVSELLDTGLYETITPEKNMTVADLLIELNLENKYFGILVNGKKATPETKIGTEDEIVILPHIAGGN</sequence>
<dbReference type="AlphaFoldDB" id="A0A0F9UV30"/>
<dbReference type="SUPFAM" id="SSF54285">
    <property type="entry name" value="MoaD/ThiS"/>
    <property type="match status" value="1"/>
</dbReference>
<dbReference type="EMBL" id="LAZR01000800">
    <property type="protein sequence ID" value="KKN57503.1"/>
    <property type="molecule type" value="Genomic_DNA"/>
</dbReference>
<gene>
    <name evidence="1" type="ORF">LCGC14_0561650</name>
</gene>
<name>A0A0F9UV30_9ZZZZ</name>
<accession>A0A0F9UV30</accession>
<proteinExistence type="predicted"/>
<evidence type="ECO:0008006" key="2">
    <source>
        <dbReference type="Google" id="ProtNLM"/>
    </source>
</evidence>
<dbReference type="InterPro" id="IPR016155">
    <property type="entry name" value="Mopterin_synth/thiamin_S_b"/>
</dbReference>
<dbReference type="Gene3D" id="3.10.20.30">
    <property type="match status" value="1"/>
</dbReference>
<protein>
    <recommendedName>
        <fullName evidence="2">Ubiquitin Mut7-C domain-containing protein</fullName>
    </recommendedName>
</protein>
<organism evidence="1">
    <name type="scientific">marine sediment metagenome</name>
    <dbReference type="NCBI Taxonomy" id="412755"/>
    <lineage>
        <taxon>unclassified sequences</taxon>
        <taxon>metagenomes</taxon>
        <taxon>ecological metagenomes</taxon>
    </lineage>
</organism>